<keyword evidence="2" id="KW-0808">Transferase</keyword>
<organism evidence="5 6">
    <name type="scientific">Spirosoma sordidisoli</name>
    <dbReference type="NCBI Taxonomy" id="2502893"/>
    <lineage>
        <taxon>Bacteria</taxon>
        <taxon>Pseudomonadati</taxon>
        <taxon>Bacteroidota</taxon>
        <taxon>Cytophagia</taxon>
        <taxon>Cytophagales</taxon>
        <taxon>Cytophagaceae</taxon>
        <taxon>Spirosoma</taxon>
    </lineage>
</organism>
<evidence type="ECO:0000256" key="1">
    <source>
        <dbReference type="ARBA" id="ARBA00009924"/>
    </source>
</evidence>
<dbReference type="PANTHER" id="PTHR34383">
    <property type="entry name" value="POLYPHOSPHATE:AMP PHOSPHOTRANSFERASE-RELATED"/>
    <property type="match status" value="1"/>
</dbReference>
<name>A0A4Q2UGT4_9BACT</name>
<comment type="caution">
    <text evidence="5">The sequence shown here is derived from an EMBL/GenBank/DDBJ whole genome shotgun (WGS) entry which is preliminary data.</text>
</comment>
<dbReference type="InterPro" id="IPR027417">
    <property type="entry name" value="P-loop_NTPase"/>
</dbReference>
<dbReference type="GO" id="GO:0008976">
    <property type="term" value="F:polyphosphate kinase activity"/>
    <property type="evidence" value="ECO:0007669"/>
    <property type="project" value="InterPro"/>
</dbReference>
<sequence>MKKLNIRRFRYDGRQTFSPDVPTRTDPLYTDEADRDEQLARLAERIDQAQNRMHAHGQYGLLVVFQAMDAAGKDSSIRRVFRGVNPSRFKIAPFKKPAEEDMKHDFLWRFWQELPERGYIGVFNRSYYEEVLAMRVHPERLREGYIPANLLPKSDTDLWKQRFADIVHFEDYLFRNGFPIVKLYLHVSKEEQGQRLIARLKDPEKQWKFSENDLEERQFWPDYERAYADTINATATRNNPWYVIPSDDRLNQQIIIGHIVADLLENLPTEFPQETAKEAAVLIRKIEKQDAGN</sequence>
<evidence type="ECO:0000313" key="6">
    <source>
        <dbReference type="Proteomes" id="UP000290407"/>
    </source>
</evidence>
<evidence type="ECO:0000259" key="4">
    <source>
        <dbReference type="Pfam" id="PF03976"/>
    </source>
</evidence>
<dbReference type="InterPro" id="IPR016898">
    <property type="entry name" value="Polyphosphate_phosphotransfera"/>
</dbReference>
<dbReference type="Pfam" id="PF03976">
    <property type="entry name" value="PPK2"/>
    <property type="match status" value="1"/>
</dbReference>
<dbReference type="AlphaFoldDB" id="A0A4Q2UGT4"/>
<accession>A0A4Q2UGT4</accession>
<reference evidence="5 6" key="1">
    <citation type="submission" date="2019-01" db="EMBL/GenBank/DDBJ databases">
        <title>Spirosoma flava sp. nov., a propanil-degrading bacterium isolated from herbicide-contaminated soil.</title>
        <authorList>
            <person name="Zhang L."/>
            <person name="Jiang J.-D."/>
        </authorList>
    </citation>
    <scope>NUCLEOTIDE SEQUENCE [LARGE SCALE GENOMIC DNA]</scope>
    <source>
        <strain evidence="5 6">TY50</strain>
    </source>
</reference>
<dbReference type="Proteomes" id="UP000290407">
    <property type="component" value="Unassembled WGS sequence"/>
</dbReference>
<protein>
    <submittedName>
        <fullName evidence="5">Polyphosphate kinase 2 family protein</fullName>
    </submittedName>
</protein>
<gene>
    <name evidence="5" type="ORF">EQG79_18555</name>
</gene>
<keyword evidence="3 5" id="KW-0418">Kinase</keyword>
<dbReference type="Gene3D" id="3.40.50.300">
    <property type="entry name" value="P-loop containing nucleotide triphosphate hydrolases"/>
    <property type="match status" value="1"/>
</dbReference>
<dbReference type="GO" id="GO:0006797">
    <property type="term" value="P:polyphosphate metabolic process"/>
    <property type="evidence" value="ECO:0007669"/>
    <property type="project" value="InterPro"/>
</dbReference>
<proteinExistence type="inferred from homology"/>
<feature type="domain" description="Polyphosphate kinase-2-related" evidence="4">
    <location>
        <begin position="31"/>
        <end position="265"/>
    </location>
</feature>
<dbReference type="NCBIfam" id="TIGR03709">
    <property type="entry name" value="PPK2_rel_1"/>
    <property type="match status" value="1"/>
</dbReference>
<comment type="similarity">
    <text evidence="1">Belongs to the polyphosphate kinase 2 (PPK2) family. Class I subfamily.</text>
</comment>
<dbReference type="EMBL" id="SBLB01000005">
    <property type="protein sequence ID" value="RYC68364.1"/>
    <property type="molecule type" value="Genomic_DNA"/>
</dbReference>
<dbReference type="PIRSF" id="PIRSF028756">
    <property type="entry name" value="PPK2_prd"/>
    <property type="match status" value="1"/>
</dbReference>
<evidence type="ECO:0000313" key="5">
    <source>
        <dbReference type="EMBL" id="RYC68364.1"/>
    </source>
</evidence>
<dbReference type="PANTHER" id="PTHR34383:SF3">
    <property type="entry name" value="POLYPHOSPHATE:AMP PHOSPHOTRANSFERASE"/>
    <property type="match status" value="1"/>
</dbReference>
<dbReference type="InterPro" id="IPR022300">
    <property type="entry name" value="PPK2-rel_1"/>
</dbReference>
<keyword evidence="6" id="KW-1185">Reference proteome</keyword>
<dbReference type="InterPro" id="IPR022488">
    <property type="entry name" value="PPK2-related"/>
</dbReference>
<evidence type="ECO:0000256" key="2">
    <source>
        <dbReference type="ARBA" id="ARBA00022679"/>
    </source>
</evidence>
<dbReference type="RefSeq" id="WP_129603154.1">
    <property type="nucleotide sequence ID" value="NZ_SBLB01000005.1"/>
</dbReference>
<dbReference type="SUPFAM" id="SSF52540">
    <property type="entry name" value="P-loop containing nucleoside triphosphate hydrolases"/>
    <property type="match status" value="1"/>
</dbReference>
<evidence type="ECO:0000256" key="3">
    <source>
        <dbReference type="ARBA" id="ARBA00022777"/>
    </source>
</evidence>